<keyword evidence="4" id="KW-1185">Reference proteome</keyword>
<dbReference type="GO" id="GO:0016491">
    <property type="term" value="F:oxidoreductase activity"/>
    <property type="evidence" value="ECO:0007669"/>
    <property type="project" value="UniProtKB-KW"/>
</dbReference>
<organism evidence="3 4">
    <name type="scientific">Rhizobium puerariae</name>
    <dbReference type="NCBI Taxonomy" id="1585791"/>
    <lineage>
        <taxon>Bacteria</taxon>
        <taxon>Pseudomonadati</taxon>
        <taxon>Pseudomonadota</taxon>
        <taxon>Alphaproteobacteria</taxon>
        <taxon>Hyphomicrobiales</taxon>
        <taxon>Rhizobiaceae</taxon>
        <taxon>Rhizobium/Agrobacterium group</taxon>
        <taxon>Rhizobium</taxon>
    </lineage>
</organism>
<dbReference type="EC" id="1.-.-.-" evidence="3"/>
<proteinExistence type="predicted"/>
<keyword evidence="1 3" id="KW-0560">Oxidoreductase</keyword>
<feature type="domain" description="FAD dependent oxidoreductase" evidence="2">
    <location>
        <begin position="14"/>
        <end position="215"/>
    </location>
</feature>
<evidence type="ECO:0000313" key="3">
    <source>
        <dbReference type="EMBL" id="MFB9952339.1"/>
    </source>
</evidence>
<dbReference type="InterPro" id="IPR006076">
    <property type="entry name" value="FAD-dep_OxRdtase"/>
</dbReference>
<dbReference type="Proteomes" id="UP001589692">
    <property type="component" value="Unassembled WGS sequence"/>
</dbReference>
<dbReference type="EMBL" id="JBHMAA010000033">
    <property type="protein sequence ID" value="MFB9952339.1"/>
    <property type="molecule type" value="Genomic_DNA"/>
</dbReference>
<dbReference type="RefSeq" id="WP_377265147.1">
    <property type="nucleotide sequence ID" value="NZ_JBHMAA010000033.1"/>
</dbReference>
<evidence type="ECO:0000313" key="4">
    <source>
        <dbReference type="Proteomes" id="UP001589692"/>
    </source>
</evidence>
<dbReference type="SUPFAM" id="SSF51905">
    <property type="entry name" value="FAD/NAD(P)-binding domain"/>
    <property type="match status" value="1"/>
</dbReference>
<accession>A0ABV6ANZ6</accession>
<protein>
    <submittedName>
        <fullName evidence="3">FAD-dependent oxidoreductase</fullName>
        <ecNumber evidence="3">1.-.-.-</ecNumber>
    </submittedName>
</protein>
<dbReference type="Pfam" id="PF01266">
    <property type="entry name" value="DAO"/>
    <property type="match status" value="1"/>
</dbReference>
<reference evidence="3 4" key="1">
    <citation type="submission" date="2024-09" db="EMBL/GenBank/DDBJ databases">
        <authorList>
            <person name="Sun Q."/>
            <person name="Mori K."/>
        </authorList>
    </citation>
    <scope>NUCLEOTIDE SEQUENCE [LARGE SCALE GENOMIC DNA]</scope>
    <source>
        <strain evidence="3 4">TBRC 4938</strain>
    </source>
</reference>
<dbReference type="Gene3D" id="3.50.50.60">
    <property type="entry name" value="FAD/NAD(P)-binding domain"/>
    <property type="match status" value="1"/>
</dbReference>
<sequence>MIAADWDTGSARADICIVGAGPVGLALAFKLEELGFTVTLLEMGTGETGGDGGATGDIEFKNGHHASSPAMSRPGIGGASALWGGRCVEFDDIDFDKRGHVPFSGWPISHDELRRHYPEALAFLNCNAGDVQLDEIGIADGTIGTQALERWSRYPDLGPICTERLQASRHIRFLNGTVRRVVVDPSGERIEALVAHHGAKQIEVTARAFVLAGGGLENARLLFSLPRDHPRIAEGSSDPLGRFYQGHLTGYIAVLEFDKPEMAKQFAFQMDRQGYIFRRRLQIEPAVQTQEKLLNCVFWLDPISVADPVHGSGALSSIYLFLRTFGLYRRLSNGLAPTSRGSQNISRKQHWQNIHADRRLLPDVLLSLRNLLERRLDRWRMLMNPKGRYLLRYHAEQIPNPDSRVSLQPQDGQVPRPALAVDYRVVDQDLGRSDELTI</sequence>
<dbReference type="InterPro" id="IPR036188">
    <property type="entry name" value="FAD/NAD-bd_sf"/>
</dbReference>
<gene>
    <name evidence="3" type="ORF">ACFFP0_26150</name>
</gene>
<name>A0ABV6ANZ6_9HYPH</name>
<evidence type="ECO:0000259" key="2">
    <source>
        <dbReference type="Pfam" id="PF01266"/>
    </source>
</evidence>
<comment type="caution">
    <text evidence="3">The sequence shown here is derived from an EMBL/GenBank/DDBJ whole genome shotgun (WGS) entry which is preliminary data.</text>
</comment>
<evidence type="ECO:0000256" key="1">
    <source>
        <dbReference type="ARBA" id="ARBA00023002"/>
    </source>
</evidence>